<dbReference type="InterPro" id="IPR050637">
    <property type="entry name" value="NLRP_innate_immun_reg"/>
</dbReference>
<dbReference type="PANTHER" id="PTHR45690">
    <property type="entry name" value="NACHT, LRR AND PYD DOMAINS-CONTAINING PROTEIN 12"/>
    <property type="match status" value="1"/>
</dbReference>
<dbReference type="AlphaFoldDB" id="H3B2N1"/>
<dbReference type="HOGENOM" id="CLU_002274_2_3_1"/>
<dbReference type="InParanoid" id="H3B2N1"/>
<evidence type="ECO:0000256" key="6">
    <source>
        <dbReference type="ARBA" id="ARBA00022843"/>
    </source>
</evidence>
<dbReference type="GO" id="GO:0045087">
    <property type="term" value="P:innate immune response"/>
    <property type="evidence" value="ECO:0007669"/>
    <property type="project" value="UniProtKB-KW"/>
</dbReference>
<comment type="subcellular location">
    <subcellularLocation>
        <location evidence="1">Cytoplasm</location>
    </subcellularLocation>
</comment>
<dbReference type="InterPro" id="IPR007111">
    <property type="entry name" value="NACHT_NTPase"/>
</dbReference>
<dbReference type="Pfam" id="PF17779">
    <property type="entry name" value="WHD_NOD2"/>
    <property type="match status" value="1"/>
</dbReference>
<reference evidence="9" key="2">
    <citation type="submission" date="2025-08" db="UniProtKB">
        <authorList>
            <consortium name="Ensembl"/>
        </authorList>
    </citation>
    <scope>IDENTIFICATION</scope>
</reference>
<sequence length="429" mass="49736">FDYAFYLSCRELNQLSNSLSVADLIFEYCEILQPIKQEILKVPEKIIFIVDGFDELKFSIDVNEKDMKDNVWEEYPVEITVAKLFQRKVLSEATMVITTRPEAVGMLKNKVKIDRFAEILGFSEEGRKEYFDTYFEDKSQALVAFDFIRKNDILFSMCYIPIICWVVCTVLKQRMDDEGDLTEGLKSATEVFVSYMNIILKHHHCKFGKLDDSLLQKLGALALNGVREQKVLLDEEDLKKVSFCISEVPSSFLNMLLFGKDEDVQTVYNFAHLSFQEFLAALYCARNDNTDEGLTLLQEFFHKEKSHLISTVCFLFGLRNQMIVSKLSLSRTTQMTSKMLDWIKKALSTHDGYMLLQLLYCLYEMHEEDFTKHAMKDVRKLNFHGQLLKKIDCNVINYCVQHCFKVGNLFLFKFPLGRGDNICAIVPEG</sequence>
<dbReference type="Pfam" id="PF05729">
    <property type="entry name" value="NACHT"/>
    <property type="match status" value="1"/>
</dbReference>
<evidence type="ECO:0000313" key="10">
    <source>
        <dbReference type="Proteomes" id="UP000008672"/>
    </source>
</evidence>
<keyword evidence="4" id="KW-0547">Nucleotide-binding</keyword>
<evidence type="ECO:0000313" key="9">
    <source>
        <dbReference type="Ensembl" id="ENSLACP00000016152.1"/>
    </source>
</evidence>
<evidence type="ECO:0000256" key="3">
    <source>
        <dbReference type="ARBA" id="ARBA00022737"/>
    </source>
</evidence>
<keyword evidence="2" id="KW-0963">Cytoplasm</keyword>
<reference evidence="10" key="1">
    <citation type="submission" date="2011-08" db="EMBL/GenBank/DDBJ databases">
        <title>The draft genome of Latimeria chalumnae.</title>
        <authorList>
            <person name="Di Palma F."/>
            <person name="Alfoldi J."/>
            <person name="Johnson J."/>
            <person name="Berlin A."/>
            <person name="Gnerre S."/>
            <person name="Jaffe D."/>
            <person name="MacCallum I."/>
            <person name="Young S."/>
            <person name="Walker B.J."/>
            <person name="Lander E."/>
            <person name="Lindblad-Toh K."/>
        </authorList>
    </citation>
    <scope>NUCLEOTIDE SEQUENCE [LARGE SCALE GENOMIC DNA]</scope>
    <source>
        <strain evidence="10">Wild caught</strain>
    </source>
</reference>
<dbReference type="InterPro" id="IPR041267">
    <property type="entry name" value="NLRP_HD2"/>
</dbReference>
<dbReference type="EMBL" id="AFYH01110886">
    <property type="status" value="NOT_ANNOTATED_CDS"/>
    <property type="molecule type" value="Genomic_DNA"/>
</dbReference>
<dbReference type="InterPro" id="IPR041075">
    <property type="entry name" value="NOD1/2_WH"/>
</dbReference>
<dbReference type="STRING" id="7897.ENSLACP00000016152"/>
<evidence type="ECO:0000256" key="4">
    <source>
        <dbReference type="ARBA" id="ARBA00022741"/>
    </source>
</evidence>
<evidence type="ECO:0000259" key="8">
    <source>
        <dbReference type="PROSITE" id="PS50837"/>
    </source>
</evidence>
<keyword evidence="5" id="KW-0067">ATP-binding</keyword>
<dbReference type="GO" id="GO:0005737">
    <property type="term" value="C:cytoplasm"/>
    <property type="evidence" value="ECO:0007669"/>
    <property type="project" value="UniProtKB-SubCell"/>
</dbReference>
<dbReference type="Bgee" id="ENSLACG00000014227">
    <property type="expression patterns" value="Expressed in pelvic fin"/>
</dbReference>
<keyword evidence="7" id="KW-0395">Inflammatory response</keyword>
<dbReference type="Ensembl" id="ENSLACT00000016264.1">
    <property type="protein sequence ID" value="ENSLACP00000016152.1"/>
    <property type="gene ID" value="ENSLACG00000014227.1"/>
</dbReference>
<dbReference type="PANTHER" id="PTHR45690:SF19">
    <property type="entry name" value="NACHT, LRR AND PYD DOMAINS-CONTAINING PROTEIN 3"/>
    <property type="match status" value="1"/>
</dbReference>
<evidence type="ECO:0000256" key="5">
    <source>
        <dbReference type="ARBA" id="ARBA00022840"/>
    </source>
</evidence>
<dbReference type="Gene3D" id="3.40.50.300">
    <property type="entry name" value="P-loop containing nucleotide triphosphate hydrolases"/>
    <property type="match status" value="1"/>
</dbReference>
<organism evidence="9 10">
    <name type="scientific">Latimeria chalumnae</name>
    <name type="common">Coelacanth</name>
    <dbReference type="NCBI Taxonomy" id="7897"/>
    <lineage>
        <taxon>Eukaryota</taxon>
        <taxon>Metazoa</taxon>
        <taxon>Chordata</taxon>
        <taxon>Craniata</taxon>
        <taxon>Vertebrata</taxon>
        <taxon>Euteleostomi</taxon>
        <taxon>Coelacanthiformes</taxon>
        <taxon>Coelacanthidae</taxon>
        <taxon>Latimeria</taxon>
    </lineage>
</organism>
<dbReference type="PROSITE" id="PS50837">
    <property type="entry name" value="NACHT"/>
    <property type="match status" value="1"/>
</dbReference>
<keyword evidence="3" id="KW-0677">Repeat</keyword>
<protein>
    <recommendedName>
        <fullName evidence="8">NACHT domain-containing protein</fullName>
    </recommendedName>
</protein>
<evidence type="ECO:0000256" key="7">
    <source>
        <dbReference type="ARBA" id="ARBA00023198"/>
    </source>
</evidence>
<feature type="domain" description="NACHT" evidence="8">
    <location>
        <begin position="1"/>
        <end position="174"/>
    </location>
</feature>
<name>H3B2N1_LATCH</name>
<dbReference type="GeneTree" id="ENSGT00940000159520"/>
<reference evidence="9" key="3">
    <citation type="submission" date="2025-09" db="UniProtKB">
        <authorList>
            <consortium name="Ensembl"/>
        </authorList>
    </citation>
    <scope>IDENTIFICATION</scope>
</reference>
<dbReference type="InterPro" id="IPR027417">
    <property type="entry name" value="P-loop_NTPase"/>
</dbReference>
<dbReference type="Proteomes" id="UP000008672">
    <property type="component" value="Unassembled WGS sequence"/>
</dbReference>
<keyword evidence="6" id="KW-0832">Ubl conjugation</keyword>
<dbReference type="GO" id="GO:0006954">
    <property type="term" value="P:inflammatory response"/>
    <property type="evidence" value="ECO:0007669"/>
    <property type="project" value="UniProtKB-KW"/>
</dbReference>
<dbReference type="OMA" id="CARNDNT"/>
<evidence type="ECO:0000256" key="1">
    <source>
        <dbReference type="ARBA" id="ARBA00004496"/>
    </source>
</evidence>
<dbReference type="GO" id="GO:0005524">
    <property type="term" value="F:ATP binding"/>
    <property type="evidence" value="ECO:0007669"/>
    <property type="project" value="UniProtKB-KW"/>
</dbReference>
<keyword evidence="10" id="KW-1185">Reference proteome</keyword>
<dbReference type="Pfam" id="PF17776">
    <property type="entry name" value="NLRC4_HD2"/>
    <property type="match status" value="1"/>
</dbReference>
<proteinExistence type="predicted"/>
<accession>H3B2N1</accession>
<evidence type="ECO:0000256" key="2">
    <source>
        <dbReference type="ARBA" id="ARBA00022490"/>
    </source>
</evidence>